<dbReference type="GO" id="GO:0004386">
    <property type="term" value="F:helicase activity"/>
    <property type="evidence" value="ECO:0007669"/>
    <property type="project" value="InterPro"/>
</dbReference>
<dbReference type="Proteomes" id="UP000053372">
    <property type="component" value="Unassembled WGS sequence"/>
</dbReference>
<reference evidence="5 6" key="1">
    <citation type="journal article" date="2015" name="Genome Announc.">
        <title>Draft Genome of the Euendolithic (true boring) Cyanobacterium Mastigocoleus testarum strain BC008.</title>
        <authorList>
            <person name="Guida B.S."/>
            <person name="Garcia-Pichel F."/>
        </authorList>
    </citation>
    <scope>NUCLEOTIDE SEQUENCE [LARGE SCALE GENOMIC DNA]</scope>
    <source>
        <strain evidence="5 6">BC008</strain>
    </source>
</reference>
<dbReference type="InterPro" id="IPR027417">
    <property type="entry name" value="P-loop_NTPase"/>
</dbReference>
<evidence type="ECO:0000313" key="6">
    <source>
        <dbReference type="Proteomes" id="UP000053372"/>
    </source>
</evidence>
<dbReference type="InterPro" id="IPR041677">
    <property type="entry name" value="DNA2/NAM7_AAA_11"/>
</dbReference>
<dbReference type="Gene3D" id="3.40.960.10">
    <property type="entry name" value="VSR Endonuclease"/>
    <property type="match status" value="1"/>
</dbReference>
<sequence length="1330" mass="154422">MNQGVDEKIIEWKKKLTDDKKDNPLLNLSKTKKAKIEISKVKPSALFTTFAEDSSEGVAIEDLVNEQIDSDFIKLLEKLLSGATSTLSEKGFNSLFLVLGTLTWFDIQKSSKKQEQEEFVSPLLLIPIYLQKKGKNPPEYKLSPTGEEVTINFLVANKLRDEFDITLPDSEKIQDLGYERFIDEIRNAIAKKEDWKVEETACITLFESVKTAMIKDIEQHKELIANHSILQGLALKKPVENPNHIEIADTQLDTINPESIYQICDADSSQQVVIETAKAGLSFVVQGPPGTGKSQTIANIIAELIAQDKRVLLVAEKQTALEAVYKKFSSEKCKLEELCLNLHHKEGAISPKEFVTELSKTKGLLSQRNEESESQKTRRGIFFQELDKSRQIINDNTASLHQRYKPIDRSAFELFGEILKLEREKVPSLKFNINNLQDWSQEILLLKAKNLINDLGQFEAFFRGKQNTIWSDSPVKKWDSDVSGELSQNINNLREGVELAKKTAIRLRDLLKIEHPRTLLALNRIQPAVAHIIDVPCVPKGCPQGRNLDSLKQLYSQLKNEIDNLQKISSELNHKYIQEFLNWDLSRIRDLKREFREYKGFFRWFRIGYWQIRRRVCTLRKEKNRVNYNKLTADIEQALERQKILSKLRDRTHDYYRNFELFFDGGMPDLEAIENGLTWLEDLQKYQISSKAVAAIISSDEQIQELRNLLPDLEDSINLIQEGFEFLRKHFPQYRMTKANELERKVLDVIESFIQEAEKELSLFQQLLDCKQRVEELEAIGATDFLSKLRQSDIPPQHWFTVLQKGVYKNWLEYIDSNNSELRNFNQNRQEQRIEEFSQLDTQQYQEAIGRLKQLHARRWEKWSVKPEAREQIVLLEQQYKLKRGHQRIRQFIKNVPELVTTLKPFCLMSPLAVSQYVDPEAIKFDVVIFDEASQVCTEDAVPSIMRANQVIVVGDDKQLPPTSYFKNNSSSDNEELEIYESLLDESSTVLNKFTLKWHYRSKHESLIAFSNYKFYDSELLTFPNPVKDSSRGVHFYYVEDGMYARGTDRNNLREAEEVAQIALNHFRENQENPDLSLGIVTLNQEQANTIQEQINQLSSDNPQFEEFSQEDSGKFFIKPLDKVQGDQQEVIIFSFGYGFDEAKKITYNFGPLTQVGGRRRLNVAITRAKSKFILVSSIKSGDFQPSKNPETNLIKEYFAYVENGGGILEDKLNDNLSYSDFLFEEDVYQALTERGYKVKKWVGRSAYPIDLAIIDERQQETEAFLLAIVCDGTIYQKYPTARERNRLRQKILQDLGWNIYTIWSKEWFRDRENQISELVNHIENLRNQK</sequence>
<dbReference type="InterPro" id="IPR025103">
    <property type="entry name" value="DUF4011"/>
</dbReference>
<dbReference type="InterPro" id="IPR041679">
    <property type="entry name" value="DNA2/NAM7-like_C"/>
</dbReference>
<evidence type="ECO:0000313" key="5">
    <source>
        <dbReference type="EMBL" id="KST69859.1"/>
    </source>
</evidence>
<feature type="domain" description="Restriction endonuclease type II-like" evidence="4">
    <location>
        <begin position="1224"/>
        <end position="1323"/>
    </location>
</feature>
<dbReference type="Gene3D" id="3.40.50.300">
    <property type="entry name" value="P-loop containing nucleotide triphosphate hydrolases"/>
    <property type="match status" value="3"/>
</dbReference>
<dbReference type="InterPro" id="IPR011335">
    <property type="entry name" value="Restrct_endonuc-II-like"/>
</dbReference>
<keyword evidence="1" id="KW-0175">Coiled coil</keyword>
<evidence type="ECO:0000259" key="2">
    <source>
        <dbReference type="Pfam" id="PF13086"/>
    </source>
</evidence>
<protein>
    <recommendedName>
        <fullName evidence="7">RAP domain-containing protein</fullName>
    </recommendedName>
</protein>
<evidence type="ECO:0000259" key="4">
    <source>
        <dbReference type="Pfam" id="PF18741"/>
    </source>
</evidence>
<feature type="domain" description="DNA2/NAM7 helicase helicase" evidence="2">
    <location>
        <begin position="817"/>
        <end position="963"/>
    </location>
</feature>
<dbReference type="Pfam" id="PF13195">
    <property type="entry name" value="DUF4011"/>
    <property type="match status" value="1"/>
</dbReference>
<feature type="domain" description="DNA2/NAM7 helicase helicase" evidence="2">
    <location>
        <begin position="267"/>
        <end position="392"/>
    </location>
</feature>
<evidence type="ECO:0000259" key="3">
    <source>
        <dbReference type="Pfam" id="PF13087"/>
    </source>
</evidence>
<dbReference type="PANTHER" id="PTHR10887">
    <property type="entry name" value="DNA2/NAM7 HELICASE FAMILY"/>
    <property type="match status" value="1"/>
</dbReference>
<accession>A0A0V7ZZ52</accession>
<feature type="domain" description="DNA2/NAM7 helicase-like C-terminal" evidence="3">
    <location>
        <begin position="991"/>
        <end position="1178"/>
    </location>
</feature>
<dbReference type="SUPFAM" id="SSF52540">
    <property type="entry name" value="P-loop containing nucleoside triphosphate hydrolases"/>
    <property type="match status" value="1"/>
</dbReference>
<dbReference type="InterPro" id="IPR047187">
    <property type="entry name" value="SF1_C_Upf1"/>
</dbReference>
<dbReference type="Pfam" id="PF13087">
    <property type="entry name" value="AAA_12"/>
    <property type="match status" value="1"/>
</dbReference>
<evidence type="ECO:0008006" key="7">
    <source>
        <dbReference type="Google" id="ProtNLM"/>
    </source>
</evidence>
<dbReference type="CDD" id="cd18808">
    <property type="entry name" value="SF1_C_Upf1"/>
    <property type="match status" value="1"/>
</dbReference>
<dbReference type="PANTHER" id="PTHR10887:SF530">
    <property type="entry name" value="SUPERFAMILY I DNA HELICASES"/>
    <property type="match status" value="1"/>
</dbReference>
<dbReference type="Pfam" id="PF13086">
    <property type="entry name" value="AAA_11"/>
    <property type="match status" value="2"/>
</dbReference>
<keyword evidence="6" id="KW-1185">Reference proteome</keyword>
<comment type="caution">
    <text evidence="5">The sequence shown here is derived from an EMBL/GenBank/DDBJ whole genome shotgun (WGS) entry which is preliminary data.</text>
</comment>
<dbReference type="SUPFAM" id="SSF52980">
    <property type="entry name" value="Restriction endonuclease-like"/>
    <property type="match status" value="1"/>
</dbReference>
<name>A0A0V7ZZ52_9CYAN</name>
<dbReference type="Pfam" id="PF18741">
    <property type="entry name" value="MTES_1575"/>
    <property type="match status" value="1"/>
</dbReference>
<dbReference type="EMBL" id="LMTZ01000012">
    <property type="protein sequence ID" value="KST69859.1"/>
    <property type="molecule type" value="Genomic_DNA"/>
</dbReference>
<feature type="coiled-coil region" evidence="1">
    <location>
        <begin position="548"/>
        <end position="575"/>
    </location>
</feature>
<dbReference type="InterPro" id="IPR045055">
    <property type="entry name" value="DNA2/NAM7-like"/>
</dbReference>
<gene>
    <name evidence="5" type="ORF">BC008_05330</name>
</gene>
<organism evidence="5 6">
    <name type="scientific">Mastigocoleus testarum BC008</name>
    <dbReference type="NCBI Taxonomy" id="371196"/>
    <lineage>
        <taxon>Bacteria</taxon>
        <taxon>Bacillati</taxon>
        <taxon>Cyanobacteriota</taxon>
        <taxon>Cyanophyceae</taxon>
        <taxon>Nostocales</taxon>
        <taxon>Hapalosiphonaceae</taxon>
        <taxon>Mastigocoleus</taxon>
    </lineage>
</organism>
<evidence type="ECO:0000256" key="1">
    <source>
        <dbReference type="SAM" id="Coils"/>
    </source>
</evidence>
<proteinExistence type="predicted"/>
<dbReference type="InterPro" id="IPR049468">
    <property type="entry name" value="Restrct_endonuc-II-like_dom"/>
</dbReference>